<dbReference type="EMBL" id="DVLC01000134">
    <property type="protein sequence ID" value="HIT47685.1"/>
    <property type="molecule type" value="Genomic_DNA"/>
</dbReference>
<dbReference type="SUPFAM" id="SSF56935">
    <property type="entry name" value="Porins"/>
    <property type="match status" value="1"/>
</dbReference>
<evidence type="ECO:0000313" key="2">
    <source>
        <dbReference type="EMBL" id="HIT47685.1"/>
    </source>
</evidence>
<gene>
    <name evidence="2" type="ORF">IAC35_07515</name>
</gene>
<evidence type="ECO:0000313" key="3">
    <source>
        <dbReference type="Proteomes" id="UP000886881"/>
    </source>
</evidence>
<comment type="caution">
    <text evidence="2">The sequence shown here is derived from an EMBL/GenBank/DDBJ whole genome shotgun (WGS) entry which is preliminary data.</text>
</comment>
<evidence type="ECO:0008006" key="4">
    <source>
        <dbReference type="Google" id="ProtNLM"/>
    </source>
</evidence>
<feature type="signal peptide" evidence="1">
    <location>
        <begin position="1"/>
        <end position="21"/>
    </location>
</feature>
<dbReference type="Pfam" id="PF19577">
    <property type="entry name" value="DcaP"/>
    <property type="match status" value="1"/>
</dbReference>
<dbReference type="Proteomes" id="UP000886881">
    <property type="component" value="Unassembled WGS sequence"/>
</dbReference>
<keyword evidence="1" id="KW-0732">Signal</keyword>
<reference evidence="2" key="2">
    <citation type="journal article" date="2021" name="PeerJ">
        <title>Extensive microbial diversity within the chicken gut microbiome revealed by metagenomics and culture.</title>
        <authorList>
            <person name="Gilroy R."/>
            <person name="Ravi A."/>
            <person name="Getino M."/>
            <person name="Pursley I."/>
            <person name="Horton D.L."/>
            <person name="Alikhan N.F."/>
            <person name="Baker D."/>
            <person name="Gharbi K."/>
            <person name="Hall N."/>
            <person name="Watson M."/>
            <person name="Adriaenssens E.M."/>
            <person name="Foster-Nyarko E."/>
            <person name="Jarju S."/>
            <person name="Secka A."/>
            <person name="Antonio M."/>
            <person name="Oren A."/>
            <person name="Chaudhuri R.R."/>
            <person name="La Ragione R."/>
            <person name="Hildebrand F."/>
            <person name="Pallen M.J."/>
        </authorList>
    </citation>
    <scope>NUCLEOTIDE SEQUENCE</scope>
    <source>
        <strain evidence="2">ChiHecec2B26-709</strain>
    </source>
</reference>
<dbReference type="InterPro" id="IPR045748">
    <property type="entry name" value="DcaP"/>
</dbReference>
<name>A0A9D1GP11_9BACT</name>
<accession>A0A9D1GP11</accession>
<evidence type="ECO:0000256" key="1">
    <source>
        <dbReference type="SAM" id="SignalP"/>
    </source>
</evidence>
<reference evidence="2" key="1">
    <citation type="submission" date="2020-10" db="EMBL/GenBank/DDBJ databases">
        <authorList>
            <person name="Gilroy R."/>
        </authorList>
    </citation>
    <scope>NUCLEOTIDE SEQUENCE</scope>
    <source>
        <strain evidence="2">ChiHecec2B26-709</strain>
    </source>
</reference>
<dbReference type="AlphaFoldDB" id="A0A9D1GP11"/>
<proteinExistence type="predicted"/>
<protein>
    <recommendedName>
        <fullName evidence="4">Outer membrane protein</fullName>
    </recommendedName>
</protein>
<feature type="chain" id="PRO_5038810825" description="Outer membrane protein" evidence="1">
    <location>
        <begin position="22"/>
        <end position="433"/>
    </location>
</feature>
<sequence length="433" mass="47764">MNLKRILAASAALLLSLAAMAGEKDGKIQLYGFIRTYAAYDSRESLSSIEDLFYYMPKDQNMVGENDLNAVGSFRFAALTSRLGVDVKGYEFGGWDMGAKIETDFYAGVTGVTGTAQLRLRQAYVTFGYDDLYFKVGQAWHPLAADQPDVLSLNAGAPFNPFSRTPLFLVGYEFGDFSVDLAAIWQMQYTSAGPDLSTADGHVYGVGSSASADYIKYGKTPEIYLGINYDNDGFLARLGVDMLSIKPRHINAAGVALSDRITTFNPYLYLQYSDDDFTVKAKTVFAQGGEHMNLNGGYAVTASSMDNGLLDPSASWNYTPTRNSSSWISLKYGRALQGVLFVGYVKNFGTSEEIVSPDYLYFSKNSYSNMNSMWRVTPTVLYNLGKLTFGLEYDITGVQYGDFGGDDAKFGLATENLHWITNHRVQAMVKFTF</sequence>
<organism evidence="2 3">
    <name type="scientific">Candidatus Cryptobacteroides merdipullorum</name>
    <dbReference type="NCBI Taxonomy" id="2840771"/>
    <lineage>
        <taxon>Bacteria</taxon>
        <taxon>Pseudomonadati</taxon>
        <taxon>Bacteroidota</taxon>
        <taxon>Bacteroidia</taxon>
        <taxon>Bacteroidales</taxon>
        <taxon>Candidatus Cryptobacteroides</taxon>
    </lineage>
</organism>